<keyword evidence="4" id="KW-0677">Repeat</keyword>
<keyword evidence="6" id="KW-0862">Zinc</keyword>
<evidence type="ECO:0000256" key="5">
    <source>
        <dbReference type="ARBA" id="ARBA00022771"/>
    </source>
</evidence>
<evidence type="ECO:0000256" key="3">
    <source>
        <dbReference type="ARBA" id="ARBA00022723"/>
    </source>
</evidence>
<dbReference type="GO" id="GO:0005634">
    <property type="term" value="C:nucleus"/>
    <property type="evidence" value="ECO:0007669"/>
    <property type="project" value="UniProtKB-SubCell"/>
</dbReference>
<feature type="region of interest" description="Disordered" evidence="13">
    <location>
        <begin position="421"/>
        <end position="522"/>
    </location>
</feature>
<feature type="domain" description="C2H2 AKAP95-type" evidence="14">
    <location>
        <begin position="358"/>
        <end position="381"/>
    </location>
</feature>
<dbReference type="GO" id="GO:0032784">
    <property type="term" value="P:regulation of DNA-templated transcription elongation"/>
    <property type="evidence" value="ECO:0007669"/>
    <property type="project" value="TreeGrafter"/>
</dbReference>
<dbReference type="FunCoup" id="A0A6P8P8M6">
    <property type="interactions" value="2388"/>
</dbReference>
<dbReference type="InterPro" id="IPR007071">
    <property type="entry name" value="AKAP95"/>
</dbReference>
<dbReference type="OrthoDB" id="9904304at2759"/>
<evidence type="ECO:0000256" key="1">
    <source>
        <dbReference type="ARBA" id="ARBA00004123"/>
    </source>
</evidence>
<dbReference type="GO" id="GO:0006397">
    <property type="term" value="P:mRNA processing"/>
    <property type="evidence" value="ECO:0007669"/>
    <property type="project" value="UniProtKB-KW"/>
</dbReference>
<dbReference type="InterPro" id="IPR034736">
    <property type="entry name" value="ZF_C2H2_AKAP95"/>
</dbReference>
<dbReference type="RefSeq" id="XP_033771871.1">
    <property type="nucleotide sequence ID" value="XM_033915980.1"/>
</dbReference>
<gene>
    <name evidence="16" type="primary">LOC117346438</name>
</gene>
<dbReference type="GO" id="GO:0008270">
    <property type="term" value="F:zinc ion binding"/>
    <property type="evidence" value="ECO:0007669"/>
    <property type="project" value="UniProtKB-KW"/>
</dbReference>
<dbReference type="GO" id="GO:0044609">
    <property type="term" value="C:DBIRD complex"/>
    <property type="evidence" value="ECO:0007669"/>
    <property type="project" value="TreeGrafter"/>
</dbReference>
<evidence type="ECO:0000256" key="13">
    <source>
        <dbReference type="SAM" id="MobiDB-lite"/>
    </source>
</evidence>
<evidence type="ECO:0000256" key="7">
    <source>
        <dbReference type="ARBA" id="ARBA00023125"/>
    </source>
</evidence>
<keyword evidence="9" id="KW-0539">Nucleus</keyword>
<feature type="compositionally biased region" description="Acidic residues" evidence="13">
    <location>
        <begin position="438"/>
        <end position="511"/>
    </location>
</feature>
<keyword evidence="7" id="KW-0238">DNA-binding</keyword>
<dbReference type="PANTHER" id="PTHR12190:SF1">
    <property type="entry name" value="DBIRD COMPLEX SUBUNIT ZNF326"/>
    <property type="match status" value="1"/>
</dbReference>
<dbReference type="AlphaFoldDB" id="A0A6P8P8M6"/>
<name>A0A6P8P8M6_GEOSA</name>
<dbReference type="PANTHER" id="PTHR12190">
    <property type="entry name" value="A-KINASE ANCHOR PROTEIN AKAP 8"/>
    <property type="match status" value="1"/>
</dbReference>
<dbReference type="Pfam" id="PF04988">
    <property type="entry name" value="AKAP95"/>
    <property type="match status" value="1"/>
</dbReference>
<evidence type="ECO:0000256" key="10">
    <source>
        <dbReference type="ARBA" id="ARBA00040207"/>
    </source>
</evidence>
<dbReference type="KEGG" id="gsh:117346438"/>
<dbReference type="Proteomes" id="UP000515159">
    <property type="component" value="Chromosome 12"/>
</dbReference>
<evidence type="ECO:0000256" key="11">
    <source>
        <dbReference type="ARBA" id="ARBA00043254"/>
    </source>
</evidence>
<feature type="compositionally biased region" description="Low complexity" evidence="13">
    <location>
        <begin position="112"/>
        <end position="121"/>
    </location>
</feature>
<feature type="compositionally biased region" description="Gly residues" evidence="13">
    <location>
        <begin position="155"/>
        <end position="167"/>
    </location>
</feature>
<comment type="subcellular location">
    <subcellularLocation>
        <location evidence="1">Nucleus</location>
    </subcellularLocation>
</comment>
<dbReference type="GO" id="GO:0003677">
    <property type="term" value="F:DNA binding"/>
    <property type="evidence" value="ECO:0007669"/>
    <property type="project" value="UniProtKB-KW"/>
</dbReference>
<feature type="compositionally biased region" description="Polar residues" evidence="13">
    <location>
        <begin position="213"/>
        <end position="224"/>
    </location>
</feature>
<evidence type="ECO:0000256" key="6">
    <source>
        <dbReference type="ARBA" id="ARBA00022833"/>
    </source>
</evidence>
<feature type="region of interest" description="Disordered" evidence="13">
    <location>
        <begin position="111"/>
        <end position="169"/>
    </location>
</feature>
<evidence type="ECO:0000256" key="2">
    <source>
        <dbReference type="ARBA" id="ARBA00022664"/>
    </source>
</evidence>
<dbReference type="InParanoid" id="A0A6P8P8M6"/>
<dbReference type="PROSITE" id="PS51799">
    <property type="entry name" value="ZF_C2H2_AKAP95"/>
    <property type="match status" value="2"/>
</dbReference>
<dbReference type="GeneID" id="117346438"/>
<evidence type="ECO:0000256" key="12">
    <source>
        <dbReference type="PROSITE-ProRule" id="PRU01140"/>
    </source>
</evidence>
<protein>
    <recommendedName>
        <fullName evidence="10">DBIRD complex subunit ZNF326</fullName>
    </recommendedName>
    <alternativeName>
        <fullName evidence="11">Zinc finger protein 326</fullName>
    </alternativeName>
</protein>
<proteinExistence type="inferred from homology"/>
<evidence type="ECO:0000313" key="15">
    <source>
        <dbReference type="Proteomes" id="UP000515159"/>
    </source>
</evidence>
<feature type="domain" description="C2H2 AKAP95-type" evidence="14">
    <location>
        <begin position="266"/>
        <end position="288"/>
    </location>
</feature>
<feature type="compositionally biased region" description="Basic and acidic residues" evidence="13">
    <location>
        <begin position="225"/>
        <end position="242"/>
    </location>
</feature>
<evidence type="ECO:0000313" key="16">
    <source>
        <dbReference type="RefSeq" id="XP_033771871.1"/>
    </source>
</evidence>
<reference evidence="16" key="1">
    <citation type="submission" date="2025-08" db="UniProtKB">
        <authorList>
            <consortium name="RefSeq"/>
        </authorList>
    </citation>
    <scope>IDENTIFICATION</scope>
</reference>
<evidence type="ECO:0000256" key="8">
    <source>
        <dbReference type="ARBA" id="ARBA00023187"/>
    </source>
</evidence>
<comment type="similarity">
    <text evidence="12">Belongs to the AKAP95 family.</text>
</comment>
<evidence type="ECO:0000256" key="9">
    <source>
        <dbReference type="ARBA" id="ARBA00023242"/>
    </source>
</evidence>
<evidence type="ECO:0000259" key="14">
    <source>
        <dbReference type="PROSITE" id="PS51799"/>
    </source>
</evidence>
<keyword evidence="3" id="KW-0479">Metal-binding</keyword>
<keyword evidence="8" id="KW-0508">mRNA splicing</keyword>
<keyword evidence="5 12" id="KW-0863">Zinc-finger</keyword>
<keyword evidence="15" id="KW-1185">Reference proteome</keyword>
<keyword evidence="2" id="KW-0507">mRNA processing</keyword>
<accession>A0A6P8P8M6</accession>
<evidence type="ECO:0000256" key="4">
    <source>
        <dbReference type="ARBA" id="ARBA00022737"/>
    </source>
</evidence>
<sequence>MARDYGHGTFGTHRSIDYMNKSFGIESSRFGPYESFDSRSSLGGRDLYRSGYAFNEPEQRHFGDSYDGRFDSSYRNSLDSFGGRNQGGSSWESAYARSKLRPGFLDDRGRESYSSYSSFSSPHMKPAAVGSRGRGTPAYPEGAFGSRSYDAFGGPSTGRGRGRGQMGDFGAMRRPGIVVDYYNQSSAARGIKRKMNQPFNKPGGTFGKKPKLQPNSANKKNNVKQNEKADENEEKRRIEARREKQRRRRENNSGRYGDGYRMAFTCSFCKFRTFEEKDIEAHLDGDSHRETLNHIQKKTKFDKVAIDFLHECMVNKYKKTTLRKLQTTQNEAAKIIEKDIMEGVTGDDHMMKVETVHCSACSLHVPALYSSVQQHLKSSDHVKSKLAYKEQIKKESIPTATSILNNPIMKARYERYRKGENPFADTPQEQQEEHIEGGEGDGGEGGDDGEDEGEGEGREDEGEGREDDGEDEGVEDGDDEGEDEGVEDGDDEGEDAEYEGEGEGEGEEAADPNDYSVEPTEE</sequence>
<dbReference type="GO" id="GO:0008380">
    <property type="term" value="P:RNA splicing"/>
    <property type="evidence" value="ECO:0007669"/>
    <property type="project" value="UniProtKB-KW"/>
</dbReference>
<feature type="region of interest" description="Disordered" evidence="13">
    <location>
        <begin position="189"/>
        <end position="256"/>
    </location>
</feature>
<organism evidence="15 16">
    <name type="scientific">Geotrypetes seraphini</name>
    <name type="common">Gaboon caecilian</name>
    <name type="synonym">Caecilia seraphini</name>
    <dbReference type="NCBI Taxonomy" id="260995"/>
    <lineage>
        <taxon>Eukaryota</taxon>
        <taxon>Metazoa</taxon>
        <taxon>Chordata</taxon>
        <taxon>Craniata</taxon>
        <taxon>Vertebrata</taxon>
        <taxon>Euteleostomi</taxon>
        <taxon>Amphibia</taxon>
        <taxon>Gymnophiona</taxon>
        <taxon>Geotrypetes</taxon>
    </lineage>
</organism>